<proteinExistence type="predicted"/>
<organism evidence="1 2">
    <name type="scientific">Bacillus lumedeiriae</name>
    <dbReference type="NCBI Taxonomy" id="3058829"/>
    <lineage>
        <taxon>Bacteria</taxon>
        <taxon>Bacillati</taxon>
        <taxon>Bacillota</taxon>
        <taxon>Bacilli</taxon>
        <taxon>Bacillales</taxon>
        <taxon>Bacillaceae</taxon>
        <taxon>Bacillus</taxon>
    </lineage>
</organism>
<evidence type="ECO:0000313" key="1">
    <source>
        <dbReference type="EMBL" id="MFK2827018.1"/>
    </source>
</evidence>
<dbReference type="Pfam" id="PF10752">
    <property type="entry name" value="DUF2533"/>
    <property type="match status" value="1"/>
</dbReference>
<comment type="caution">
    <text evidence="1">The sequence shown here is derived from an EMBL/GenBank/DDBJ whole genome shotgun (WGS) entry which is preliminary data.</text>
</comment>
<accession>A0ABW8ICY0</accession>
<evidence type="ECO:0000313" key="2">
    <source>
        <dbReference type="Proteomes" id="UP001619911"/>
    </source>
</evidence>
<keyword evidence="2" id="KW-1185">Reference proteome</keyword>
<sequence>MSVHKAISRHAEKQNELYNKFAVLDQRREEYIQQAIELCKAGKEFTTDQINEVTERINILANQRLIPTRKRVTPEMVRSYVDSSK</sequence>
<protein>
    <submittedName>
        <fullName evidence="1">DUF2533 family protein</fullName>
    </submittedName>
</protein>
<reference evidence="1 2" key="1">
    <citation type="submission" date="2023-07" db="EMBL/GenBank/DDBJ databases">
        <title>Bacillus lucianemedeirus sp. nov, a new species isolated from an immunobiological production facility.</title>
        <authorList>
            <person name="Costa L.V."/>
            <person name="Miranda R.V.S.L."/>
            <person name="Brandao M.L.L."/>
            <person name="Reis C.M.F."/>
            <person name="Frazao A.M."/>
            <person name="Cruz F.V."/>
            <person name="Baio P.V.P."/>
            <person name="Veras J.F.C."/>
            <person name="Ramos J.N."/>
            <person name="Vieira V."/>
        </authorList>
    </citation>
    <scope>NUCLEOTIDE SEQUENCE [LARGE SCALE GENOMIC DNA]</scope>
    <source>
        <strain evidence="1 2">B190/17</strain>
    </source>
</reference>
<name>A0ABW8ICY0_9BACI</name>
<dbReference type="Proteomes" id="UP001619911">
    <property type="component" value="Unassembled WGS sequence"/>
</dbReference>
<dbReference type="EMBL" id="JAUIYO010000019">
    <property type="protein sequence ID" value="MFK2827018.1"/>
    <property type="molecule type" value="Genomic_DNA"/>
</dbReference>
<dbReference type="InterPro" id="IPR019688">
    <property type="entry name" value="DUF2533"/>
</dbReference>
<dbReference type="RefSeq" id="WP_404318912.1">
    <property type="nucleotide sequence ID" value="NZ_JAUIYO010000019.1"/>
</dbReference>
<gene>
    <name evidence="1" type="ORF">QYG89_15300</name>
</gene>